<comment type="similarity">
    <text evidence="1">Belongs to the LysR transcriptional regulatory family.</text>
</comment>
<evidence type="ECO:0000256" key="2">
    <source>
        <dbReference type="ARBA" id="ARBA00023015"/>
    </source>
</evidence>
<dbReference type="Gene3D" id="1.10.10.10">
    <property type="entry name" value="Winged helix-like DNA-binding domain superfamily/Winged helix DNA-binding domain"/>
    <property type="match status" value="1"/>
</dbReference>
<dbReference type="Pfam" id="PF03466">
    <property type="entry name" value="LysR_substrate"/>
    <property type="match status" value="1"/>
</dbReference>
<dbReference type="GO" id="GO:0003700">
    <property type="term" value="F:DNA-binding transcription factor activity"/>
    <property type="evidence" value="ECO:0007669"/>
    <property type="project" value="InterPro"/>
</dbReference>
<evidence type="ECO:0000256" key="5">
    <source>
        <dbReference type="ARBA" id="ARBA00054626"/>
    </source>
</evidence>
<keyword evidence="4" id="KW-0804">Transcription</keyword>
<sequence length="299" mass="33445">MDQLSAMRVFTRVVETGNFSRAATALNMPKTTVTNMVQALEGHLQTTLLNRTTRRVMLTTDGALYYERAAQILSEIEELDGSMSSAQVQPSGKLRVEMAGVFADMMIIPNLCDFYQRYPQIRLDLGVGDRLVDYMAENVDCALRVGTLRDQSLIARKVGDLHFATYASPSYIQRFGMPEQPESLETDHHGVGYLNAANGQIMSMSFVDDSRSAEITPRYIVSANDSRTYLTAALGGLGIAQLPVFMARDHAERGELVQVLPAWRNETMPIYIVYPQTRHVTNKVRVFVDWLAKTVHTSL</sequence>
<accession>A0AAF0HF43</accession>
<gene>
    <name evidence="9" type="ORF">CFBP5477_019545</name>
</gene>
<evidence type="ECO:0000259" key="8">
    <source>
        <dbReference type="PROSITE" id="PS50931"/>
    </source>
</evidence>
<comment type="function">
    <text evidence="5">Transcriptional regulator of the ttuABCDE tartrate utilization operon.</text>
</comment>
<dbReference type="InterPro" id="IPR036390">
    <property type="entry name" value="WH_DNA-bd_sf"/>
</dbReference>
<dbReference type="GO" id="GO:0006351">
    <property type="term" value="P:DNA-templated transcription"/>
    <property type="evidence" value="ECO:0007669"/>
    <property type="project" value="TreeGrafter"/>
</dbReference>
<dbReference type="InterPro" id="IPR000847">
    <property type="entry name" value="LysR_HTH_N"/>
</dbReference>
<proteinExistence type="inferred from homology"/>
<dbReference type="Gene3D" id="3.40.190.290">
    <property type="match status" value="1"/>
</dbReference>
<evidence type="ECO:0000313" key="10">
    <source>
        <dbReference type="Proteomes" id="UP000298664"/>
    </source>
</evidence>
<dbReference type="Pfam" id="PF00126">
    <property type="entry name" value="HTH_1"/>
    <property type="match status" value="1"/>
</dbReference>
<feature type="domain" description="HTH lysR-type" evidence="8">
    <location>
        <begin position="1"/>
        <end position="59"/>
    </location>
</feature>
<evidence type="ECO:0000256" key="6">
    <source>
        <dbReference type="ARBA" id="ARBA00067332"/>
    </source>
</evidence>
<dbReference type="EMBL" id="CP124734">
    <property type="protein sequence ID" value="WHA43434.1"/>
    <property type="molecule type" value="Genomic_DNA"/>
</dbReference>
<evidence type="ECO:0000313" key="9">
    <source>
        <dbReference type="EMBL" id="WHA43434.1"/>
    </source>
</evidence>
<keyword evidence="3" id="KW-0238">DNA-binding</keyword>
<dbReference type="InterPro" id="IPR005119">
    <property type="entry name" value="LysR_subst-bd"/>
</dbReference>
<dbReference type="RefSeq" id="WP_137395341.1">
    <property type="nucleotide sequence ID" value="NZ_CP124734.1"/>
</dbReference>
<dbReference type="AlphaFoldDB" id="A0AAF0HF43"/>
<protein>
    <recommendedName>
        <fullName evidence="6">HTH-type transcriptional regulator TtuA</fullName>
    </recommendedName>
    <alternativeName>
        <fullName evidence="7">Tartrate utilization transcriptional regulator</fullName>
    </alternativeName>
</protein>
<dbReference type="Proteomes" id="UP000298664">
    <property type="component" value="Chromosome Linear"/>
</dbReference>
<dbReference type="FunFam" id="1.10.10.10:FF:000001">
    <property type="entry name" value="LysR family transcriptional regulator"/>
    <property type="match status" value="1"/>
</dbReference>
<organism evidence="9 10">
    <name type="scientific">Agrobacterium larrymoorei</name>
    <dbReference type="NCBI Taxonomy" id="160699"/>
    <lineage>
        <taxon>Bacteria</taxon>
        <taxon>Pseudomonadati</taxon>
        <taxon>Pseudomonadota</taxon>
        <taxon>Alphaproteobacteria</taxon>
        <taxon>Hyphomicrobiales</taxon>
        <taxon>Rhizobiaceae</taxon>
        <taxon>Rhizobium/Agrobacterium group</taxon>
        <taxon>Agrobacterium</taxon>
    </lineage>
</organism>
<evidence type="ECO:0000256" key="3">
    <source>
        <dbReference type="ARBA" id="ARBA00023125"/>
    </source>
</evidence>
<dbReference type="InterPro" id="IPR036388">
    <property type="entry name" value="WH-like_DNA-bd_sf"/>
</dbReference>
<dbReference type="PROSITE" id="PS50931">
    <property type="entry name" value="HTH_LYSR"/>
    <property type="match status" value="1"/>
</dbReference>
<evidence type="ECO:0000256" key="1">
    <source>
        <dbReference type="ARBA" id="ARBA00009437"/>
    </source>
</evidence>
<reference evidence="9" key="1">
    <citation type="submission" date="2023-05" db="EMBL/GenBank/DDBJ databases">
        <title>Complete genome sequence of Agrobacterium larrymoorei CFBP5477.</title>
        <authorList>
            <person name="Yen H.-C."/>
            <person name="Chou L."/>
            <person name="Lin Y.-C."/>
            <person name="Lai E.-M."/>
            <person name="Kuo C.-H."/>
        </authorList>
    </citation>
    <scope>NUCLEOTIDE SEQUENCE</scope>
    <source>
        <strain evidence="9">CFBP5477</strain>
    </source>
</reference>
<dbReference type="SUPFAM" id="SSF46785">
    <property type="entry name" value="Winged helix' DNA-binding domain"/>
    <property type="match status" value="1"/>
</dbReference>
<evidence type="ECO:0000256" key="4">
    <source>
        <dbReference type="ARBA" id="ARBA00023163"/>
    </source>
</evidence>
<dbReference type="SUPFAM" id="SSF53850">
    <property type="entry name" value="Periplasmic binding protein-like II"/>
    <property type="match status" value="1"/>
</dbReference>
<evidence type="ECO:0000256" key="7">
    <source>
        <dbReference type="ARBA" id="ARBA00083243"/>
    </source>
</evidence>
<dbReference type="GO" id="GO:0043565">
    <property type="term" value="F:sequence-specific DNA binding"/>
    <property type="evidence" value="ECO:0007669"/>
    <property type="project" value="TreeGrafter"/>
</dbReference>
<dbReference type="PANTHER" id="PTHR30537:SF17">
    <property type="entry name" value="LYSR-FAMILY REGULATORY PROTEIN"/>
    <property type="match status" value="1"/>
</dbReference>
<dbReference type="PANTHER" id="PTHR30537">
    <property type="entry name" value="HTH-TYPE TRANSCRIPTIONAL REGULATOR"/>
    <property type="match status" value="1"/>
</dbReference>
<name>A0AAF0HF43_9HYPH</name>
<dbReference type="InterPro" id="IPR058163">
    <property type="entry name" value="LysR-type_TF_proteobact-type"/>
</dbReference>
<keyword evidence="2" id="KW-0805">Transcription regulation</keyword>
<dbReference type="CDD" id="cd08472">
    <property type="entry name" value="PBP2_CrgA_like_3"/>
    <property type="match status" value="1"/>
</dbReference>